<accession>A0A7M5WSF6</accession>
<dbReference type="EnsemblMetazoa" id="CLYHEMT010036.1">
    <property type="protein sequence ID" value="CLYHEMP010036.1"/>
    <property type="gene ID" value="CLYHEMG010036"/>
</dbReference>
<proteinExistence type="predicted"/>
<organism evidence="2 3">
    <name type="scientific">Clytia hemisphaerica</name>
    <dbReference type="NCBI Taxonomy" id="252671"/>
    <lineage>
        <taxon>Eukaryota</taxon>
        <taxon>Metazoa</taxon>
        <taxon>Cnidaria</taxon>
        <taxon>Hydrozoa</taxon>
        <taxon>Hydroidolina</taxon>
        <taxon>Leptothecata</taxon>
        <taxon>Obeliida</taxon>
        <taxon>Clytiidae</taxon>
        <taxon>Clytia</taxon>
    </lineage>
</organism>
<name>A0A7M5WSF6_9CNID</name>
<evidence type="ECO:0000313" key="2">
    <source>
        <dbReference type="EnsemblMetazoa" id="CLYHEMP010036.1"/>
    </source>
</evidence>
<dbReference type="Proteomes" id="UP000594262">
    <property type="component" value="Unplaced"/>
</dbReference>
<keyword evidence="1" id="KW-0175">Coiled coil</keyword>
<evidence type="ECO:0000313" key="3">
    <source>
        <dbReference type="Proteomes" id="UP000594262"/>
    </source>
</evidence>
<dbReference type="AlphaFoldDB" id="A0A7M5WSF6"/>
<keyword evidence="3" id="KW-1185">Reference proteome</keyword>
<feature type="coiled-coil region" evidence="1">
    <location>
        <begin position="155"/>
        <end position="213"/>
    </location>
</feature>
<sequence length="226" mass="25819">MSRIVLKSPALFPLKVFLKFKDKNKIKIFSQKMPENQTKEETHFETIRISVLPSGNAQILPDDSSLEEKHDADVTHNISVLTSDDSTNIPGCEKEEDYTDLVTDQNHNNVDEKTIINGDHDQNSLQTETIENIQNESQTGENTETVETVDPKQRLADIDKRVEDINDKLKDLQEELSKGRLEKPLAEKLGRPLQKLRTKLRDEKRKLLGIEKLDDDDKLCDDVGDN</sequence>
<reference evidence="2" key="1">
    <citation type="submission" date="2021-01" db="UniProtKB">
        <authorList>
            <consortium name="EnsemblMetazoa"/>
        </authorList>
    </citation>
    <scope>IDENTIFICATION</scope>
</reference>
<evidence type="ECO:0000256" key="1">
    <source>
        <dbReference type="SAM" id="Coils"/>
    </source>
</evidence>
<protein>
    <submittedName>
        <fullName evidence="2">Uncharacterized protein</fullName>
    </submittedName>
</protein>